<dbReference type="PANTHER" id="PTHR33254">
    <property type="entry name" value="4-HYDROXY-4-METHYL-2-OXOGLUTARATE ALDOLASE 3-RELATED"/>
    <property type="match status" value="1"/>
</dbReference>
<evidence type="ECO:0000256" key="5">
    <source>
        <dbReference type="PIRSR" id="PIRSR605493-1"/>
    </source>
</evidence>
<dbReference type="EMBL" id="CP036343">
    <property type="protein sequence ID" value="QDT93275.1"/>
    <property type="molecule type" value="Genomic_DNA"/>
</dbReference>
<dbReference type="PANTHER" id="PTHR33254:SF4">
    <property type="entry name" value="4-HYDROXY-4-METHYL-2-OXOGLUTARATE ALDOLASE 3-RELATED"/>
    <property type="match status" value="1"/>
</dbReference>
<keyword evidence="5" id="KW-0479">Metal-binding</keyword>
<evidence type="ECO:0000256" key="4">
    <source>
        <dbReference type="ARBA" id="ARBA00030169"/>
    </source>
</evidence>
<gene>
    <name evidence="6" type="primary">proA_3</name>
    <name evidence="6" type="ORF">Pan161_49540</name>
</gene>
<evidence type="ECO:0000256" key="1">
    <source>
        <dbReference type="ARBA" id="ARBA00001968"/>
    </source>
</evidence>
<keyword evidence="5" id="KW-0460">Magnesium</keyword>
<feature type="binding site" evidence="5">
    <location>
        <position position="128"/>
    </location>
    <ligand>
        <name>Mg(2+)</name>
        <dbReference type="ChEBI" id="CHEBI:18420"/>
    </ligand>
</feature>
<organism evidence="6 7">
    <name type="scientific">Gimesia algae</name>
    <dbReference type="NCBI Taxonomy" id="2527971"/>
    <lineage>
        <taxon>Bacteria</taxon>
        <taxon>Pseudomonadati</taxon>
        <taxon>Planctomycetota</taxon>
        <taxon>Planctomycetia</taxon>
        <taxon>Planctomycetales</taxon>
        <taxon>Planctomycetaceae</taxon>
        <taxon>Gimesia</taxon>
    </lineage>
</organism>
<proteinExistence type="predicted"/>
<comment type="cofactor">
    <cofactor evidence="1">
        <name>a divalent metal cation</name>
        <dbReference type="ChEBI" id="CHEBI:60240"/>
    </cofactor>
</comment>
<name>A0A517VJZ1_9PLAN</name>
<protein>
    <recommendedName>
        <fullName evidence="2">Putative 4-hydroxy-4-methyl-2-oxoglutarate aldolase</fullName>
    </recommendedName>
    <alternativeName>
        <fullName evidence="3">Regulator of ribonuclease activity homolog</fullName>
    </alternativeName>
    <alternativeName>
        <fullName evidence="4">RraA-like protein</fullName>
    </alternativeName>
</protein>
<keyword evidence="7" id="KW-1185">Reference proteome</keyword>
<sequence length="227" mass="24918">MNQPQPETITPETITFDMMREHLHSAIICDALDALGYTNQSPRKELLPMTVESVVVGRCKTSLWADMYHVDPSPYELELKAVDSINADEVFIAAASGSMRSGIWGELLSTAVKHRGCAGAIIDGAVRDVRQMRSMQFPVWAVGTSPYDSKDRQRIIDVDVPVEIGGVYFAPGDLVFADVDGIAVVPQAVEAEVIQSAWKKVHEENTFRDSIKNGMSATEAFAKYGIL</sequence>
<dbReference type="InterPro" id="IPR005493">
    <property type="entry name" value="RraA/RraA-like"/>
</dbReference>
<evidence type="ECO:0000313" key="6">
    <source>
        <dbReference type="EMBL" id="QDT93275.1"/>
    </source>
</evidence>
<dbReference type="InterPro" id="IPR036704">
    <property type="entry name" value="RraA/RraA-like_sf"/>
</dbReference>
<dbReference type="GO" id="GO:0046872">
    <property type="term" value="F:metal ion binding"/>
    <property type="evidence" value="ECO:0007669"/>
    <property type="project" value="UniProtKB-KW"/>
</dbReference>
<reference evidence="6 7" key="1">
    <citation type="submission" date="2019-02" db="EMBL/GenBank/DDBJ databases">
        <title>Deep-cultivation of Planctomycetes and their phenomic and genomic characterization uncovers novel biology.</title>
        <authorList>
            <person name="Wiegand S."/>
            <person name="Jogler M."/>
            <person name="Boedeker C."/>
            <person name="Pinto D."/>
            <person name="Vollmers J."/>
            <person name="Rivas-Marin E."/>
            <person name="Kohn T."/>
            <person name="Peeters S.H."/>
            <person name="Heuer A."/>
            <person name="Rast P."/>
            <person name="Oberbeckmann S."/>
            <person name="Bunk B."/>
            <person name="Jeske O."/>
            <person name="Meyerdierks A."/>
            <person name="Storesund J.E."/>
            <person name="Kallscheuer N."/>
            <person name="Luecker S."/>
            <person name="Lage O.M."/>
            <person name="Pohl T."/>
            <person name="Merkel B.J."/>
            <person name="Hornburger P."/>
            <person name="Mueller R.-W."/>
            <person name="Bruemmer F."/>
            <person name="Labrenz M."/>
            <person name="Spormann A.M."/>
            <person name="Op den Camp H."/>
            <person name="Overmann J."/>
            <person name="Amann R."/>
            <person name="Jetten M.S.M."/>
            <person name="Mascher T."/>
            <person name="Medema M.H."/>
            <person name="Devos D.P."/>
            <person name="Kaster A.-K."/>
            <person name="Ovreas L."/>
            <person name="Rohde M."/>
            <person name="Galperin M.Y."/>
            <person name="Jogler C."/>
        </authorList>
    </citation>
    <scope>NUCLEOTIDE SEQUENCE [LARGE SCALE GENOMIC DNA]</scope>
    <source>
        <strain evidence="6 7">Pan161</strain>
    </source>
</reference>
<dbReference type="Gene3D" id="3.50.30.40">
    <property type="entry name" value="Ribonuclease E inhibitor RraA/RraA-like"/>
    <property type="match status" value="1"/>
</dbReference>
<dbReference type="CDD" id="cd16841">
    <property type="entry name" value="RraA_family"/>
    <property type="match status" value="1"/>
</dbReference>
<feature type="binding site" evidence="5">
    <location>
        <begin position="105"/>
        <end position="108"/>
    </location>
    <ligand>
        <name>substrate</name>
    </ligand>
</feature>
<dbReference type="AlphaFoldDB" id="A0A517VJZ1"/>
<evidence type="ECO:0000256" key="3">
    <source>
        <dbReference type="ARBA" id="ARBA00029596"/>
    </source>
</evidence>
<evidence type="ECO:0000313" key="7">
    <source>
        <dbReference type="Proteomes" id="UP000316855"/>
    </source>
</evidence>
<feature type="binding site" evidence="5">
    <location>
        <position position="127"/>
    </location>
    <ligand>
        <name>substrate</name>
    </ligand>
</feature>
<dbReference type="Proteomes" id="UP000316855">
    <property type="component" value="Chromosome"/>
</dbReference>
<dbReference type="RefSeq" id="WP_145231259.1">
    <property type="nucleotide sequence ID" value="NZ_CP036343.1"/>
</dbReference>
<dbReference type="SUPFAM" id="SSF89562">
    <property type="entry name" value="RraA-like"/>
    <property type="match status" value="1"/>
</dbReference>
<dbReference type="KEGG" id="gax:Pan161_49540"/>
<dbReference type="OrthoDB" id="9784786at2"/>
<accession>A0A517VJZ1</accession>
<evidence type="ECO:0000256" key="2">
    <source>
        <dbReference type="ARBA" id="ARBA00016549"/>
    </source>
</evidence>
<comment type="cofactor">
    <cofactor evidence="5">
        <name>Mg(2+)</name>
        <dbReference type="ChEBI" id="CHEBI:18420"/>
    </cofactor>
</comment>
<dbReference type="Pfam" id="PF03737">
    <property type="entry name" value="RraA-like"/>
    <property type="match status" value="1"/>
</dbReference>